<protein>
    <submittedName>
        <fullName evidence="1">Uncharacterized protein</fullName>
    </submittedName>
</protein>
<evidence type="ECO:0000313" key="2">
    <source>
        <dbReference type="Proteomes" id="UP000696280"/>
    </source>
</evidence>
<proteinExistence type="predicted"/>
<dbReference type="EMBL" id="CAJVRL010000068">
    <property type="protein sequence ID" value="CAG8956056.1"/>
    <property type="molecule type" value="Genomic_DNA"/>
</dbReference>
<keyword evidence="2" id="KW-1185">Reference proteome</keyword>
<dbReference type="AlphaFoldDB" id="A0A9N9KZU4"/>
<reference evidence="1" key="1">
    <citation type="submission" date="2021-07" db="EMBL/GenBank/DDBJ databases">
        <authorList>
            <person name="Durling M."/>
        </authorList>
    </citation>
    <scope>NUCLEOTIDE SEQUENCE</scope>
</reference>
<gene>
    <name evidence="1" type="ORF">HYFRA_00011839</name>
</gene>
<dbReference type="Proteomes" id="UP000696280">
    <property type="component" value="Unassembled WGS sequence"/>
</dbReference>
<evidence type="ECO:0000313" key="1">
    <source>
        <dbReference type="EMBL" id="CAG8956056.1"/>
    </source>
</evidence>
<accession>A0A9N9KZU4</accession>
<sequence>MGPPTIVVISSRYTNINVTKPKAIVISSYPPLIQNPKLVLTHDIVRNTKTLDCTIYTNQEASPAREYPAALRAYADITSKRRNKDLPMEECHQIWRREGQIKKIPLWHLKISVLRDPYIRESCPSKSFAFISQDTLNKAACQLEAAFSDVFDIEKLEEIPLAKGAIIDKCKPENITISLAPDKTIAGWGQFLSLLSSLEREWTDGRTAIIEKAPCEVP</sequence>
<comment type="caution">
    <text evidence="1">The sequence shown here is derived from an EMBL/GenBank/DDBJ whole genome shotgun (WGS) entry which is preliminary data.</text>
</comment>
<dbReference type="OrthoDB" id="5290671at2759"/>
<organism evidence="1 2">
    <name type="scientific">Hymenoscyphus fraxineus</name>
    <dbReference type="NCBI Taxonomy" id="746836"/>
    <lineage>
        <taxon>Eukaryota</taxon>
        <taxon>Fungi</taxon>
        <taxon>Dikarya</taxon>
        <taxon>Ascomycota</taxon>
        <taxon>Pezizomycotina</taxon>
        <taxon>Leotiomycetes</taxon>
        <taxon>Helotiales</taxon>
        <taxon>Helotiaceae</taxon>
        <taxon>Hymenoscyphus</taxon>
    </lineage>
</organism>
<name>A0A9N9KZU4_9HELO</name>